<name>A0ABU2HUV5_9RHOB</name>
<evidence type="ECO:0000256" key="1">
    <source>
        <dbReference type="SAM" id="MobiDB-lite"/>
    </source>
</evidence>
<sequence>MAGSRMGRSLGGRLLMTTALSPGLPTTDLSQDVSTVELDEVTLSAEAAQGYVASSSTAGTKTSTPIEETPASI</sequence>
<evidence type="ECO:0000313" key="2">
    <source>
        <dbReference type="EMBL" id="MDS9468832.1"/>
    </source>
</evidence>
<comment type="caution">
    <text evidence="2">The sequence shown here is derived from an EMBL/GenBank/DDBJ whole genome shotgun (WGS) entry which is preliminary data.</text>
</comment>
<reference evidence="3" key="1">
    <citation type="submission" date="2023-07" db="EMBL/GenBank/DDBJ databases">
        <title>Paracoccus sp. MBLB3053 whole genome sequence.</title>
        <authorList>
            <person name="Hwang C.Y."/>
            <person name="Cho E.-S."/>
            <person name="Seo M.-J."/>
        </authorList>
    </citation>
    <scope>NUCLEOTIDE SEQUENCE [LARGE SCALE GENOMIC DNA]</scope>
    <source>
        <strain evidence="3">MBLB3053</strain>
    </source>
</reference>
<keyword evidence="3" id="KW-1185">Reference proteome</keyword>
<protein>
    <submittedName>
        <fullName evidence="2">Uncharacterized protein</fullName>
    </submittedName>
</protein>
<organism evidence="2 3">
    <name type="scientific">Paracoccus aurantius</name>
    <dbReference type="NCBI Taxonomy" id="3073814"/>
    <lineage>
        <taxon>Bacteria</taxon>
        <taxon>Pseudomonadati</taxon>
        <taxon>Pseudomonadota</taxon>
        <taxon>Alphaproteobacteria</taxon>
        <taxon>Rhodobacterales</taxon>
        <taxon>Paracoccaceae</taxon>
        <taxon>Paracoccus</taxon>
    </lineage>
</organism>
<accession>A0ABU2HUV5</accession>
<proteinExistence type="predicted"/>
<feature type="region of interest" description="Disordered" evidence="1">
    <location>
        <begin position="51"/>
        <end position="73"/>
    </location>
</feature>
<evidence type="ECO:0000313" key="3">
    <source>
        <dbReference type="Proteomes" id="UP001269144"/>
    </source>
</evidence>
<dbReference type="EMBL" id="JAVQLW010000002">
    <property type="protein sequence ID" value="MDS9468832.1"/>
    <property type="molecule type" value="Genomic_DNA"/>
</dbReference>
<gene>
    <name evidence="2" type="ORF">RGQ15_14800</name>
</gene>
<dbReference type="Proteomes" id="UP001269144">
    <property type="component" value="Unassembled WGS sequence"/>
</dbReference>
<dbReference type="RefSeq" id="WP_311161258.1">
    <property type="nucleotide sequence ID" value="NZ_JAVQLW010000002.1"/>
</dbReference>
<feature type="compositionally biased region" description="Low complexity" evidence="1">
    <location>
        <begin position="53"/>
        <end position="64"/>
    </location>
</feature>